<comment type="caution">
    <text evidence="2">The sequence shown here is derived from an EMBL/GenBank/DDBJ whole genome shotgun (WGS) entry which is preliminary data.</text>
</comment>
<organism evidence="2 3">
    <name type="scientific">Mycena sanguinolenta</name>
    <dbReference type="NCBI Taxonomy" id="230812"/>
    <lineage>
        <taxon>Eukaryota</taxon>
        <taxon>Fungi</taxon>
        <taxon>Dikarya</taxon>
        <taxon>Basidiomycota</taxon>
        <taxon>Agaricomycotina</taxon>
        <taxon>Agaricomycetes</taxon>
        <taxon>Agaricomycetidae</taxon>
        <taxon>Agaricales</taxon>
        <taxon>Marasmiineae</taxon>
        <taxon>Mycenaceae</taxon>
        <taxon>Mycena</taxon>
    </lineage>
</organism>
<keyword evidence="1" id="KW-1133">Transmembrane helix</keyword>
<reference evidence="2" key="1">
    <citation type="submission" date="2020-05" db="EMBL/GenBank/DDBJ databases">
        <title>Mycena genomes resolve the evolution of fungal bioluminescence.</title>
        <authorList>
            <person name="Tsai I.J."/>
        </authorList>
    </citation>
    <scope>NUCLEOTIDE SEQUENCE</scope>
    <source>
        <strain evidence="2">160909Yilan</strain>
    </source>
</reference>
<accession>A0A8H6Y4X0</accession>
<feature type="transmembrane region" description="Helical" evidence="1">
    <location>
        <begin position="32"/>
        <end position="49"/>
    </location>
</feature>
<evidence type="ECO:0000313" key="3">
    <source>
        <dbReference type="Proteomes" id="UP000623467"/>
    </source>
</evidence>
<dbReference type="EMBL" id="JACAZH010000013">
    <property type="protein sequence ID" value="KAF7351740.1"/>
    <property type="molecule type" value="Genomic_DNA"/>
</dbReference>
<evidence type="ECO:0000256" key="1">
    <source>
        <dbReference type="SAM" id="Phobius"/>
    </source>
</evidence>
<dbReference type="AlphaFoldDB" id="A0A8H6Y4X0"/>
<feature type="transmembrane region" description="Helical" evidence="1">
    <location>
        <begin position="272"/>
        <end position="291"/>
    </location>
</feature>
<feature type="transmembrane region" description="Helical" evidence="1">
    <location>
        <begin position="231"/>
        <end position="252"/>
    </location>
</feature>
<protein>
    <submittedName>
        <fullName evidence="2">Uncharacterized protein</fullName>
    </submittedName>
</protein>
<keyword evidence="3" id="KW-1185">Reference proteome</keyword>
<keyword evidence="1" id="KW-0812">Transmembrane</keyword>
<keyword evidence="1" id="KW-0472">Membrane</keyword>
<gene>
    <name evidence="2" type="ORF">MSAN_01607200</name>
</gene>
<dbReference type="OrthoDB" id="2744793at2759"/>
<proteinExistence type="predicted"/>
<sequence length="358" mass="40233">MATALTAEQVQLHAAHLASTTDFKVFPLLVETALYAMFTILIMMSTYFLTTRGLRSRSSKVMLAVTLVMYGLSTYDWAIDIHLLRDDLKVFLPADLIQPPPDHTRRTQVNNALHISQSIVANISTMLSDTVVCWRVYIVYGRSKRVFRVATFFLTALFCAISLCNLTQIGIAFPSVHRLHILAPGELIIDIVALMISALVNIWATLMITYQAWQCRLVIRHYLKDTDNRTFAESMLALFAESGTIYTILWILKNIIIIPRIEPTSYTDYATVVMYQMTGMYPTVIIILVALKKSHLEHQFTSYGDVTTQHTNIQVQQGMMFAQGTRSSAAETCSVIVLAPDSSTELGSSKEEDKESEV</sequence>
<name>A0A8H6Y4X0_9AGAR</name>
<feature type="transmembrane region" description="Helical" evidence="1">
    <location>
        <begin position="119"/>
        <end position="140"/>
    </location>
</feature>
<dbReference type="Proteomes" id="UP000623467">
    <property type="component" value="Unassembled WGS sequence"/>
</dbReference>
<feature type="transmembrane region" description="Helical" evidence="1">
    <location>
        <begin position="187"/>
        <end position="210"/>
    </location>
</feature>
<evidence type="ECO:0000313" key="2">
    <source>
        <dbReference type="EMBL" id="KAF7351740.1"/>
    </source>
</evidence>
<feature type="transmembrane region" description="Helical" evidence="1">
    <location>
        <begin position="61"/>
        <end position="79"/>
    </location>
</feature>
<feature type="transmembrane region" description="Helical" evidence="1">
    <location>
        <begin position="152"/>
        <end position="175"/>
    </location>
</feature>